<name>A0A194QWK2_PAPMA</name>
<dbReference type="Proteomes" id="UP000053240">
    <property type="component" value="Unassembled WGS sequence"/>
</dbReference>
<dbReference type="InParanoid" id="A0A194QWK2"/>
<organism evidence="1 2">
    <name type="scientific">Papilio machaon</name>
    <name type="common">Old World swallowtail butterfly</name>
    <dbReference type="NCBI Taxonomy" id="76193"/>
    <lineage>
        <taxon>Eukaryota</taxon>
        <taxon>Metazoa</taxon>
        <taxon>Ecdysozoa</taxon>
        <taxon>Arthropoda</taxon>
        <taxon>Hexapoda</taxon>
        <taxon>Insecta</taxon>
        <taxon>Pterygota</taxon>
        <taxon>Neoptera</taxon>
        <taxon>Endopterygota</taxon>
        <taxon>Lepidoptera</taxon>
        <taxon>Glossata</taxon>
        <taxon>Ditrysia</taxon>
        <taxon>Papilionoidea</taxon>
        <taxon>Papilionidae</taxon>
        <taxon>Papilioninae</taxon>
        <taxon>Papilio</taxon>
    </lineage>
</organism>
<dbReference type="AlphaFoldDB" id="A0A194QWK2"/>
<accession>A0A194QWK2</accession>
<proteinExistence type="predicted"/>
<evidence type="ECO:0000313" key="2">
    <source>
        <dbReference type="Proteomes" id="UP000053240"/>
    </source>
</evidence>
<protein>
    <submittedName>
        <fullName evidence="1">Uncharacterized protein</fullName>
    </submittedName>
</protein>
<dbReference type="EMBL" id="KQ461108">
    <property type="protein sequence ID" value="KPJ09340.1"/>
    <property type="molecule type" value="Genomic_DNA"/>
</dbReference>
<reference evidence="1 2" key="1">
    <citation type="journal article" date="2015" name="Nat. Commun.">
        <title>Outbred genome sequencing and CRISPR/Cas9 gene editing in butterflies.</title>
        <authorList>
            <person name="Li X."/>
            <person name="Fan D."/>
            <person name="Zhang W."/>
            <person name="Liu G."/>
            <person name="Zhang L."/>
            <person name="Zhao L."/>
            <person name="Fang X."/>
            <person name="Chen L."/>
            <person name="Dong Y."/>
            <person name="Chen Y."/>
            <person name="Ding Y."/>
            <person name="Zhao R."/>
            <person name="Feng M."/>
            <person name="Zhu Y."/>
            <person name="Feng Y."/>
            <person name="Jiang X."/>
            <person name="Zhu D."/>
            <person name="Xiang H."/>
            <person name="Feng X."/>
            <person name="Li S."/>
            <person name="Wang J."/>
            <person name="Zhang G."/>
            <person name="Kronforst M.R."/>
            <person name="Wang W."/>
        </authorList>
    </citation>
    <scope>NUCLEOTIDE SEQUENCE [LARGE SCALE GENOMIC DNA]</scope>
    <source>
        <strain evidence="1">Ya'a_city_454_Pm</strain>
        <tissue evidence="1">Whole body</tissue>
    </source>
</reference>
<evidence type="ECO:0000313" key="1">
    <source>
        <dbReference type="EMBL" id="KPJ09340.1"/>
    </source>
</evidence>
<sequence length="73" mass="7824">MLTVSGRPSGVRGVCGVCGVCGVHRPIEDSLRDMSTLTPSRPPSLPCISFRLILLLRLVTAPYLSTHISYAAK</sequence>
<gene>
    <name evidence="1" type="ORF">RR48_15481</name>
</gene>
<keyword evidence="2" id="KW-1185">Reference proteome</keyword>